<accession>A0A0A9AG69</accession>
<dbReference type="AlphaFoldDB" id="A0A0A9AG69"/>
<reference evidence="1" key="1">
    <citation type="submission" date="2014-09" db="EMBL/GenBank/DDBJ databases">
        <authorList>
            <person name="Magalhaes I.L.F."/>
            <person name="Oliveira U."/>
            <person name="Santos F.R."/>
            <person name="Vidigal T.H.D.A."/>
            <person name="Brescovit A.D."/>
            <person name="Santos A.J."/>
        </authorList>
    </citation>
    <scope>NUCLEOTIDE SEQUENCE</scope>
    <source>
        <tissue evidence="1">Shoot tissue taken approximately 20 cm above the soil surface</tissue>
    </source>
</reference>
<reference evidence="1" key="2">
    <citation type="journal article" date="2015" name="Data Brief">
        <title>Shoot transcriptome of the giant reed, Arundo donax.</title>
        <authorList>
            <person name="Barrero R.A."/>
            <person name="Guerrero F.D."/>
            <person name="Moolhuijzen P."/>
            <person name="Goolsby J.A."/>
            <person name="Tidwell J."/>
            <person name="Bellgard S.E."/>
            <person name="Bellgard M.I."/>
        </authorList>
    </citation>
    <scope>NUCLEOTIDE SEQUENCE</scope>
    <source>
        <tissue evidence="1">Shoot tissue taken approximately 20 cm above the soil surface</tissue>
    </source>
</reference>
<organism evidence="1">
    <name type="scientific">Arundo donax</name>
    <name type="common">Giant reed</name>
    <name type="synonym">Donax arundinaceus</name>
    <dbReference type="NCBI Taxonomy" id="35708"/>
    <lineage>
        <taxon>Eukaryota</taxon>
        <taxon>Viridiplantae</taxon>
        <taxon>Streptophyta</taxon>
        <taxon>Embryophyta</taxon>
        <taxon>Tracheophyta</taxon>
        <taxon>Spermatophyta</taxon>
        <taxon>Magnoliopsida</taxon>
        <taxon>Liliopsida</taxon>
        <taxon>Poales</taxon>
        <taxon>Poaceae</taxon>
        <taxon>PACMAD clade</taxon>
        <taxon>Arundinoideae</taxon>
        <taxon>Arundineae</taxon>
        <taxon>Arundo</taxon>
    </lineage>
</organism>
<evidence type="ECO:0000313" key="1">
    <source>
        <dbReference type="EMBL" id="JAD50116.1"/>
    </source>
</evidence>
<name>A0A0A9AG69_ARUDO</name>
<sequence>MNSHHHIQTSMQIKRPMYTKGILFHSNQ</sequence>
<proteinExistence type="predicted"/>
<dbReference type="EMBL" id="GBRH01247779">
    <property type="protein sequence ID" value="JAD50116.1"/>
    <property type="molecule type" value="Transcribed_RNA"/>
</dbReference>
<protein>
    <submittedName>
        <fullName evidence="1">Uncharacterized protein</fullName>
    </submittedName>
</protein>